<dbReference type="EMBL" id="JAGFBS010000005">
    <property type="protein sequence ID" value="KAG6379384.1"/>
    <property type="molecule type" value="Genomic_DNA"/>
</dbReference>
<evidence type="ECO:0000313" key="2">
    <source>
        <dbReference type="EMBL" id="KAG6379384.1"/>
    </source>
</evidence>
<comment type="caution">
    <text evidence="2">The sequence shown here is derived from an EMBL/GenBank/DDBJ whole genome shotgun (WGS) entry which is preliminary data.</text>
</comment>
<evidence type="ECO:0000256" key="1">
    <source>
        <dbReference type="SAM" id="MobiDB-lite"/>
    </source>
</evidence>
<dbReference type="OrthoDB" id="2648856at2759"/>
<name>A0A8I2YUB0_9AGAM</name>
<dbReference type="AlphaFoldDB" id="A0A8I2YUB0"/>
<feature type="compositionally biased region" description="Polar residues" evidence="1">
    <location>
        <begin position="84"/>
        <end position="93"/>
    </location>
</feature>
<dbReference type="Proteomes" id="UP000683000">
    <property type="component" value="Unassembled WGS sequence"/>
</dbReference>
<reference evidence="2" key="1">
    <citation type="submission" date="2021-03" db="EMBL/GenBank/DDBJ databases">
        <title>Evolutionary innovations through gain and loss of genes in the ectomycorrhizal Boletales.</title>
        <authorList>
            <person name="Wu G."/>
            <person name="Miyauchi S."/>
            <person name="Morin E."/>
            <person name="Yang Z.-L."/>
            <person name="Xu J."/>
            <person name="Martin F.M."/>
        </authorList>
    </citation>
    <scope>NUCLEOTIDE SEQUENCE</scope>
    <source>
        <strain evidence="2">BR01</strain>
    </source>
</reference>
<sequence>MPRRLNPPYMLPGDPGYRSEHDSQSLPSDAESYDEYGQPRGGGVGQGAPLDENGRYIYSQAGMPILASPSPSSPHTGPHAAQENLLSPGNSDNMPADAALGHTEVNRPCLKRGWCSDDADDSLPQTPCHLNTAKGLFALGTSRLVNTMPSLPSPRAPKRRRLRAPFSISTRLQTSHMESLEETMKELQKDVRSMLVKQTEILAEILDVLREGNSKN</sequence>
<protein>
    <submittedName>
        <fullName evidence="2">Uncharacterized protein</fullName>
    </submittedName>
</protein>
<proteinExistence type="predicted"/>
<organism evidence="2 3">
    <name type="scientific">Boletus reticuloceps</name>
    <dbReference type="NCBI Taxonomy" id="495285"/>
    <lineage>
        <taxon>Eukaryota</taxon>
        <taxon>Fungi</taxon>
        <taxon>Dikarya</taxon>
        <taxon>Basidiomycota</taxon>
        <taxon>Agaricomycotina</taxon>
        <taxon>Agaricomycetes</taxon>
        <taxon>Agaricomycetidae</taxon>
        <taxon>Boletales</taxon>
        <taxon>Boletineae</taxon>
        <taxon>Boletaceae</taxon>
        <taxon>Boletoideae</taxon>
        <taxon>Boletus</taxon>
    </lineage>
</organism>
<accession>A0A8I2YUB0</accession>
<feature type="region of interest" description="Disordered" evidence="1">
    <location>
        <begin position="1"/>
        <end position="94"/>
    </location>
</feature>
<evidence type="ECO:0000313" key="3">
    <source>
        <dbReference type="Proteomes" id="UP000683000"/>
    </source>
</evidence>
<gene>
    <name evidence="2" type="ORF">JVT61DRAFT_11849</name>
</gene>
<keyword evidence="3" id="KW-1185">Reference proteome</keyword>